<evidence type="ECO:0008006" key="3">
    <source>
        <dbReference type="Google" id="ProtNLM"/>
    </source>
</evidence>
<proteinExistence type="predicted"/>
<organism evidence="1 2">
    <name type="scientific">Tumidithrix elongata BACA0141</name>
    <dbReference type="NCBI Taxonomy" id="2716417"/>
    <lineage>
        <taxon>Bacteria</taxon>
        <taxon>Bacillati</taxon>
        <taxon>Cyanobacteriota</taxon>
        <taxon>Cyanophyceae</taxon>
        <taxon>Pseudanabaenales</taxon>
        <taxon>Pseudanabaenaceae</taxon>
        <taxon>Tumidithrix</taxon>
        <taxon>Tumidithrix elongata</taxon>
    </lineage>
</organism>
<dbReference type="EMBL" id="JAZBJZ010000089">
    <property type="protein sequence ID" value="MEE3718702.1"/>
    <property type="molecule type" value="Genomic_DNA"/>
</dbReference>
<dbReference type="AlphaFoldDB" id="A0AAW9PUR0"/>
<name>A0AAW9PUR0_9CYAN</name>
<evidence type="ECO:0000313" key="2">
    <source>
        <dbReference type="Proteomes" id="UP001333818"/>
    </source>
</evidence>
<comment type="caution">
    <text evidence="1">The sequence shown here is derived from an EMBL/GenBank/DDBJ whole genome shotgun (WGS) entry which is preliminary data.</text>
</comment>
<evidence type="ECO:0000313" key="1">
    <source>
        <dbReference type="EMBL" id="MEE3718702.1"/>
    </source>
</evidence>
<gene>
    <name evidence="1" type="ORF">V2H45_18325</name>
</gene>
<sequence length="282" mass="30474">MLKLRFSQVFFLASFVLTAAISIEAVAQVSVVLPAKTCQQLGTSSYVVLVNRPGNLLPQLPEFLAISAIPCGYMANSITFFGNFNNLNAASYRVAQLRQMGLDAIVYSFILDNAEISPNFRGASVIVEPAADPNLTLQQVQAATISHAQLVNLANRQVILASPLSSFQVANTIAANLRSRGFASQAVSASLIGLPHASTSAAVPPTTTPNNTSSSKKTFRVLVPQVNQTTLEYVKAIAADAFPRSYQGRKYIQARTYTDFSNATRERDRLNIRFPGTIVISE</sequence>
<keyword evidence="2" id="KW-1185">Reference proteome</keyword>
<reference evidence="1" key="1">
    <citation type="submission" date="2024-01" db="EMBL/GenBank/DDBJ databases">
        <title>Bank of Algae and Cyanobacteria of the Azores (BACA) strain genomes.</title>
        <authorList>
            <person name="Luz R."/>
            <person name="Cordeiro R."/>
            <person name="Fonseca A."/>
            <person name="Goncalves V."/>
        </authorList>
    </citation>
    <scope>NUCLEOTIDE SEQUENCE</scope>
    <source>
        <strain evidence="1">BACA0141</strain>
    </source>
</reference>
<accession>A0AAW9PUR0</accession>
<protein>
    <recommendedName>
        <fullName evidence="3">SPOR domain-containing protein</fullName>
    </recommendedName>
</protein>
<dbReference type="Proteomes" id="UP001333818">
    <property type="component" value="Unassembled WGS sequence"/>
</dbReference>
<dbReference type="RefSeq" id="WP_330485137.1">
    <property type="nucleotide sequence ID" value="NZ_JAZBJZ010000089.1"/>
</dbReference>